<accession>A0ABT1JGJ8</accession>
<reference evidence="1 2" key="2">
    <citation type="submission" date="2022-06" db="EMBL/GenBank/DDBJ databases">
        <title>Genomic Encyclopedia of Type Strains, Phase I: the one thousand microbial genomes (KMG-I) project.</title>
        <authorList>
            <person name="Kyrpides N."/>
        </authorList>
    </citation>
    <scope>NUCLEOTIDE SEQUENCE [LARGE SCALE GENOMIC DNA]</scope>
    <source>
        <strain evidence="1 2">DSM 43889</strain>
    </source>
</reference>
<dbReference type="Proteomes" id="UP000791080">
    <property type="component" value="Unassembled WGS sequence"/>
</dbReference>
<reference evidence="1 2" key="1">
    <citation type="submission" date="2013-07" db="EMBL/GenBank/DDBJ databases">
        <authorList>
            <consortium name="DOE Joint Genome Institute"/>
            <person name="Reeve W."/>
            <person name="Huntemann M."/>
            <person name="Han J."/>
            <person name="Chen A."/>
            <person name="Kyrpides N."/>
            <person name="Mavromatis K."/>
            <person name="Markowitz V."/>
            <person name="Palaniappan K."/>
            <person name="Ivanova N."/>
            <person name="Schaumberg A."/>
            <person name="Pati A."/>
            <person name="Liolios K."/>
            <person name="Nordberg H.P."/>
            <person name="Cantor M.N."/>
            <person name="Hua S.X."/>
            <person name="Woyke T."/>
        </authorList>
    </citation>
    <scope>NUCLEOTIDE SEQUENCE [LARGE SCALE GENOMIC DNA]</scope>
    <source>
        <strain evidence="1 2">DSM 43889</strain>
    </source>
</reference>
<evidence type="ECO:0000313" key="2">
    <source>
        <dbReference type="Proteomes" id="UP000791080"/>
    </source>
</evidence>
<organism evidence="1 2">
    <name type="scientific">Actinoalloteichus caeruleus DSM 43889</name>
    <dbReference type="NCBI Taxonomy" id="1120930"/>
    <lineage>
        <taxon>Bacteria</taxon>
        <taxon>Bacillati</taxon>
        <taxon>Actinomycetota</taxon>
        <taxon>Actinomycetes</taxon>
        <taxon>Pseudonocardiales</taxon>
        <taxon>Pseudonocardiaceae</taxon>
        <taxon>Actinoalloteichus</taxon>
        <taxon>Actinoalloteichus cyanogriseus</taxon>
    </lineage>
</organism>
<dbReference type="EMBL" id="AUBJ02000001">
    <property type="protein sequence ID" value="MCP2331291.1"/>
    <property type="molecule type" value="Genomic_DNA"/>
</dbReference>
<dbReference type="RefSeq" id="WP_026419249.1">
    <property type="nucleotide sequence ID" value="NZ_AUBJ02000001.1"/>
</dbReference>
<proteinExistence type="predicted"/>
<gene>
    <name evidence="1" type="ORF">G443_001561</name>
</gene>
<sequence>MVEIETFLRGADGGFVRVDACDIPPPDLDYIEGAIRLSVDGLEIIGTEEWDYVDQLWCYIAAMVTSVQSSGYAETYFPDQPIKLSLRAAGSRVLVTVVTGQETRTASTSLLDFLEAVKEAGMIFFRTMSEFVPANTYVEAQQDLSV</sequence>
<protein>
    <recommendedName>
        <fullName evidence="3">Bacterial sensory transduction regulator</fullName>
    </recommendedName>
</protein>
<name>A0ABT1JGJ8_ACTCY</name>
<keyword evidence="2" id="KW-1185">Reference proteome</keyword>
<evidence type="ECO:0000313" key="1">
    <source>
        <dbReference type="EMBL" id="MCP2331291.1"/>
    </source>
</evidence>
<evidence type="ECO:0008006" key="3">
    <source>
        <dbReference type="Google" id="ProtNLM"/>
    </source>
</evidence>
<comment type="caution">
    <text evidence="1">The sequence shown here is derived from an EMBL/GenBank/DDBJ whole genome shotgun (WGS) entry which is preliminary data.</text>
</comment>